<dbReference type="Proteomes" id="UP001251524">
    <property type="component" value="Unassembled WGS sequence"/>
</dbReference>
<sequence>MNRDDTNGHARVLMVMEGPYPPDRGGGAEAQVRTLTRAMHQRGIHVAVVAPLAEHAPQAELAHVDGVPVFRLRYPRLRLIGGPALWLALARFLYRHRDDFDVWHVHVARQWGVICAWLGPWLGKRVVIKVSGSWDLDRGALSPDSGWRGKLVRRVLMRADAWQAISQRIAATLLSRGVPQARIAAIPNAVDSARFLPPARPSLHPPRFLFIGRLVREKGLPTLLAAFADIAPRHPEATLTIVGTGSQRANLEADVQALGIAERVTFTGHRTDIEDLLAQATIGVLPSRMEGLSNTLLECMASGLPMVASRISGNEDFVHPGENGWLFEVGDRNGLAASLLAAASLDPGQWRAMSESARAAVVRQAGLDGVLNKLVALYDDEPAPVAAAVPNRSV</sequence>
<protein>
    <submittedName>
        <fullName evidence="2">Glycosyltransferase involved in cell wall biosynthesis</fullName>
    </submittedName>
</protein>
<evidence type="ECO:0000313" key="3">
    <source>
        <dbReference type="Proteomes" id="UP001251524"/>
    </source>
</evidence>
<gene>
    <name evidence="2" type="ORF">J2X06_001365</name>
</gene>
<dbReference type="Pfam" id="PF13692">
    <property type="entry name" value="Glyco_trans_1_4"/>
    <property type="match status" value="1"/>
</dbReference>
<dbReference type="InterPro" id="IPR050194">
    <property type="entry name" value="Glycosyltransferase_grp1"/>
</dbReference>
<dbReference type="SUPFAM" id="SSF53756">
    <property type="entry name" value="UDP-Glycosyltransferase/glycogen phosphorylase"/>
    <property type="match status" value="1"/>
</dbReference>
<evidence type="ECO:0000313" key="2">
    <source>
        <dbReference type="EMBL" id="MDR7134181.1"/>
    </source>
</evidence>
<dbReference type="Gene3D" id="3.40.50.2000">
    <property type="entry name" value="Glycogen Phosphorylase B"/>
    <property type="match status" value="2"/>
</dbReference>
<dbReference type="EMBL" id="JAVDVY010000001">
    <property type="protein sequence ID" value="MDR7134181.1"/>
    <property type="molecule type" value="Genomic_DNA"/>
</dbReference>
<comment type="caution">
    <text evidence="2">The sequence shown here is derived from an EMBL/GenBank/DDBJ whole genome shotgun (WGS) entry which is preliminary data.</text>
</comment>
<dbReference type="RefSeq" id="WP_310060000.1">
    <property type="nucleotide sequence ID" value="NZ_JAVDVY010000001.1"/>
</dbReference>
<evidence type="ECO:0000259" key="1">
    <source>
        <dbReference type="Pfam" id="PF13439"/>
    </source>
</evidence>
<keyword evidence="3" id="KW-1185">Reference proteome</keyword>
<feature type="domain" description="Glycosyltransferase subfamily 4-like N-terminal" evidence="1">
    <location>
        <begin position="26"/>
        <end position="194"/>
    </location>
</feature>
<proteinExistence type="predicted"/>
<organism evidence="2 3">
    <name type="scientific">Lysobacter niastensis</name>
    <dbReference type="NCBI Taxonomy" id="380629"/>
    <lineage>
        <taxon>Bacteria</taxon>
        <taxon>Pseudomonadati</taxon>
        <taxon>Pseudomonadota</taxon>
        <taxon>Gammaproteobacteria</taxon>
        <taxon>Lysobacterales</taxon>
        <taxon>Lysobacteraceae</taxon>
        <taxon>Lysobacter</taxon>
    </lineage>
</organism>
<dbReference type="InterPro" id="IPR028098">
    <property type="entry name" value="Glyco_trans_4-like_N"/>
</dbReference>
<dbReference type="Pfam" id="PF13439">
    <property type="entry name" value="Glyco_transf_4"/>
    <property type="match status" value="1"/>
</dbReference>
<dbReference type="PANTHER" id="PTHR45947">
    <property type="entry name" value="SULFOQUINOVOSYL TRANSFERASE SQD2"/>
    <property type="match status" value="1"/>
</dbReference>
<reference evidence="2 3" key="1">
    <citation type="submission" date="2023-07" db="EMBL/GenBank/DDBJ databases">
        <title>Sorghum-associated microbial communities from plants grown in Nebraska, USA.</title>
        <authorList>
            <person name="Schachtman D."/>
        </authorList>
    </citation>
    <scope>NUCLEOTIDE SEQUENCE [LARGE SCALE GENOMIC DNA]</scope>
    <source>
        <strain evidence="2 3">BE198</strain>
    </source>
</reference>
<name>A0ABU1W998_9GAMM</name>
<dbReference type="PANTHER" id="PTHR45947:SF3">
    <property type="entry name" value="SULFOQUINOVOSYL TRANSFERASE SQD2"/>
    <property type="match status" value="1"/>
</dbReference>
<accession>A0ABU1W998</accession>